<dbReference type="EC" id="2.1.1.163" evidence="2"/>
<dbReference type="KEGG" id="amuc:Pan181_15500"/>
<organism evidence="2 3">
    <name type="scientific">Aeoliella mucimassa</name>
    <dbReference type="NCBI Taxonomy" id="2527972"/>
    <lineage>
        <taxon>Bacteria</taxon>
        <taxon>Pseudomonadati</taxon>
        <taxon>Planctomycetota</taxon>
        <taxon>Planctomycetia</taxon>
        <taxon>Pirellulales</taxon>
        <taxon>Lacipirellulaceae</taxon>
        <taxon>Aeoliella</taxon>
    </lineage>
</organism>
<dbReference type="SUPFAM" id="SSF53335">
    <property type="entry name" value="S-adenosyl-L-methionine-dependent methyltransferases"/>
    <property type="match status" value="1"/>
</dbReference>
<evidence type="ECO:0000313" key="3">
    <source>
        <dbReference type="Proteomes" id="UP000315750"/>
    </source>
</evidence>
<dbReference type="GO" id="GO:0032259">
    <property type="term" value="P:methylation"/>
    <property type="evidence" value="ECO:0007669"/>
    <property type="project" value="UniProtKB-KW"/>
</dbReference>
<evidence type="ECO:0000259" key="1">
    <source>
        <dbReference type="Pfam" id="PF13649"/>
    </source>
</evidence>
<dbReference type="GO" id="GO:0043770">
    <property type="term" value="F:demethylmenaquinone methyltransferase activity"/>
    <property type="evidence" value="ECO:0007669"/>
    <property type="project" value="UniProtKB-EC"/>
</dbReference>
<reference evidence="2 3" key="1">
    <citation type="submission" date="2019-02" db="EMBL/GenBank/DDBJ databases">
        <title>Deep-cultivation of Planctomycetes and their phenomic and genomic characterization uncovers novel biology.</title>
        <authorList>
            <person name="Wiegand S."/>
            <person name="Jogler M."/>
            <person name="Boedeker C."/>
            <person name="Pinto D."/>
            <person name="Vollmers J."/>
            <person name="Rivas-Marin E."/>
            <person name="Kohn T."/>
            <person name="Peeters S.H."/>
            <person name="Heuer A."/>
            <person name="Rast P."/>
            <person name="Oberbeckmann S."/>
            <person name="Bunk B."/>
            <person name="Jeske O."/>
            <person name="Meyerdierks A."/>
            <person name="Storesund J.E."/>
            <person name="Kallscheuer N."/>
            <person name="Luecker S."/>
            <person name="Lage O.M."/>
            <person name="Pohl T."/>
            <person name="Merkel B.J."/>
            <person name="Hornburger P."/>
            <person name="Mueller R.-W."/>
            <person name="Bruemmer F."/>
            <person name="Labrenz M."/>
            <person name="Spormann A.M."/>
            <person name="Op den Camp H."/>
            <person name="Overmann J."/>
            <person name="Amann R."/>
            <person name="Jetten M.S.M."/>
            <person name="Mascher T."/>
            <person name="Medema M.H."/>
            <person name="Devos D.P."/>
            <person name="Kaster A.-K."/>
            <person name="Ovreas L."/>
            <person name="Rohde M."/>
            <person name="Galperin M.Y."/>
            <person name="Jogler C."/>
        </authorList>
    </citation>
    <scope>NUCLEOTIDE SEQUENCE [LARGE SCALE GENOMIC DNA]</scope>
    <source>
        <strain evidence="2 3">Pan181</strain>
    </source>
</reference>
<feature type="domain" description="Methyltransferase" evidence="1">
    <location>
        <begin position="65"/>
        <end position="160"/>
    </location>
</feature>
<keyword evidence="2" id="KW-0808">Transferase</keyword>
<accession>A0A518AKX8</accession>
<protein>
    <submittedName>
        <fullName evidence="2">Demethylmenaquinone methyltransferase</fullName>
        <ecNumber evidence="2">2.1.1.163</ecNumber>
    </submittedName>
</protein>
<name>A0A518AKX8_9BACT</name>
<keyword evidence="3" id="KW-1185">Reference proteome</keyword>
<keyword evidence="2" id="KW-0489">Methyltransferase</keyword>
<evidence type="ECO:0000313" key="2">
    <source>
        <dbReference type="EMBL" id="QDU55361.1"/>
    </source>
</evidence>
<dbReference type="CDD" id="cd02440">
    <property type="entry name" value="AdoMet_MTases"/>
    <property type="match status" value="1"/>
</dbReference>
<dbReference type="InterPro" id="IPR029063">
    <property type="entry name" value="SAM-dependent_MTases_sf"/>
</dbReference>
<dbReference type="Pfam" id="PF13649">
    <property type="entry name" value="Methyltransf_25"/>
    <property type="match status" value="1"/>
</dbReference>
<dbReference type="PANTHER" id="PTHR47473">
    <property type="entry name" value="BTA1P"/>
    <property type="match status" value="1"/>
</dbReference>
<dbReference type="OrthoDB" id="9791837at2"/>
<dbReference type="InterPro" id="IPR041698">
    <property type="entry name" value="Methyltransf_25"/>
</dbReference>
<sequence>MSAMGQLKAIYHMVLSPIRGESHQERLDSFYSGQAEHYDETRQKMLHGRDELFTDLPAPEAGQWVDLGCGTARNVEAWGDRLTNFQQATLVDLSESLLGIAGKRVEKNGWQNVKLLHADATKVEIEPESVDVLTFCYSLTMIPNWWDAVDHALTLLKPGGTIGVVDFYVSKKYPAEGHASHSWFRRQFWPVWFSSDNVHPNPDLLPYLETRFETVSLNEQAGKIIMIPFLRIPYFRFVGRKRG</sequence>
<gene>
    <name evidence="2" type="primary">ubiE_2</name>
    <name evidence="2" type="ORF">Pan181_15500</name>
</gene>
<dbReference type="Gene3D" id="3.40.50.150">
    <property type="entry name" value="Vaccinia Virus protein VP39"/>
    <property type="match status" value="1"/>
</dbReference>
<dbReference type="Proteomes" id="UP000315750">
    <property type="component" value="Chromosome"/>
</dbReference>
<dbReference type="AlphaFoldDB" id="A0A518AKX8"/>
<proteinExistence type="predicted"/>
<dbReference type="EMBL" id="CP036278">
    <property type="protein sequence ID" value="QDU55361.1"/>
    <property type="molecule type" value="Genomic_DNA"/>
</dbReference>
<dbReference type="PANTHER" id="PTHR47473:SF1">
    <property type="entry name" value="METHYLTRANSFERASE DOMAIN-CONTAINING PROTEIN"/>
    <property type="match status" value="1"/>
</dbReference>